<evidence type="ECO:0000313" key="1">
    <source>
        <dbReference type="EMBL" id="KEQ05823.1"/>
    </source>
</evidence>
<proteinExistence type="predicted"/>
<keyword evidence="2" id="KW-1185">Reference proteome</keyword>
<evidence type="ECO:0000313" key="2">
    <source>
        <dbReference type="Proteomes" id="UP000052167"/>
    </source>
</evidence>
<dbReference type="Proteomes" id="UP000052167">
    <property type="component" value="Unassembled WGS sequence"/>
</dbReference>
<gene>
    <name evidence="1" type="ORF">GV68_07925</name>
</gene>
<protein>
    <submittedName>
        <fullName evidence="1">Uncharacterized protein</fullName>
    </submittedName>
</protein>
<sequence length="76" mass="8730">MCTGLDRDSLRRFRSGLVGRVTSKDALPAFVICNSRASRRSGKCKFCRIERMFTHKLFEHLCHRRGLSGVVSREMV</sequence>
<name>A0A922P0L7_9HYPH</name>
<dbReference type="AlphaFoldDB" id="A0A922P0L7"/>
<accession>A0A922P0L7</accession>
<comment type="caution">
    <text evidence="1">The sequence shown here is derived from an EMBL/GenBank/DDBJ whole genome shotgun (WGS) entry which is preliminary data.</text>
</comment>
<dbReference type="EMBL" id="JOKJ01000018">
    <property type="protein sequence ID" value="KEQ05823.1"/>
    <property type="molecule type" value="Genomic_DNA"/>
</dbReference>
<reference evidence="1 2" key="1">
    <citation type="submission" date="2014-06" db="EMBL/GenBank/DDBJ databases">
        <title>Rhizobium pelagicum/R2-400B4.</title>
        <authorList>
            <person name="Kimes N.E."/>
            <person name="Lopez-Perez M."/>
        </authorList>
    </citation>
    <scope>NUCLEOTIDE SEQUENCE [LARGE SCALE GENOMIC DNA]</scope>
    <source>
        <strain evidence="1 2">R2-400B4</strain>
    </source>
</reference>
<organism evidence="1 2">
    <name type="scientific">Pseudorhizobium pelagicum</name>
    <dbReference type="NCBI Taxonomy" id="1509405"/>
    <lineage>
        <taxon>Bacteria</taxon>
        <taxon>Pseudomonadati</taxon>
        <taxon>Pseudomonadota</taxon>
        <taxon>Alphaproteobacteria</taxon>
        <taxon>Hyphomicrobiales</taxon>
        <taxon>Rhizobiaceae</taxon>
        <taxon>Rhizobium/Agrobacterium group</taxon>
        <taxon>Pseudorhizobium</taxon>
    </lineage>
</organism>